<protein>
    <submittedName>
        <fullName evidence="2">Uncharacterized protein</fullName>
    </submittedName>
</protein>
<dbReference type="AlphaFoldDB" id="A0A9P5D493"/>
<gene>
    <name evidence="2" type="ORF">GMORB2_6876</name>
</gene>
<comment type="caution">
    <text evidence="2">The sequence shown here is derived from an EMBL/GenBank/DDBJ whole genome shotgun (WGS) entry which is preliminary data.</text>
</comment>
<dbReference type="GeneID" id="55973099"/>
<feature type="compositionally biased region" description="Low complexity" evidence="1">
    <location>
        <begin position="134"/>
        <end position="156"/>
    </location>
</feature>
<dbReference type="EMBL" id="JAANYQ010000008">
    <property type="protein sequence ID" value="KAF4122570.1"/>
    <property type="molecule type" value="Genomic_DNA"/>
</dbReference>
<keyword evidence="3" id="KW-1185">Reference proteome</keyword>
<organism evidence="2 3">
    <name type="scientific">Geosmithia morbida</name>
    <dbReference type="NCBI Taxonomy" id="1094350"/>
    <lineage>
        <taxon>Eukaryota</taxon>
        <taxon>Fungi</taxon>
        <taxon>Dikarya</taxon>
        <taxon>Ascomycota</taxon>
        <taxon>Pezizomycotina</taxon>
        <taxon>Sordariomycetes</taxon>
        <taxon>Hypocreomycetidae</taxon>
        <taxon>Hypocreales</taxon>
        <taxon>Bionectriaceae</taxon>
        <taxon>Geosmithia</taxon>
    </lineage>
</organism>
<proteinExistence type="predicted"/>
<reference evidence="2" key="1">
    <citation type="submission" date="2020-03" db="EMBL/GenBank/DDBJ databases">
        <title>Site-based positive gene gene selection in Geosmithia morbida across the United States reveals a broad range of putative effectors and factors for local host and environmental adapation.</title>
        <authorList>
            <person name="Onufrak A."/>
            <person name="Murdoch R.W."/>
            <person name="Gazis R."/>
            <person name="Huff M."/>
            <person name="Staton M."/>
            <person name="Klingeman W."/>
            <person name="Hadziabdic D."/>
        </authorList>
    </citation>
    <scope>NUCLEOTIDE SEQUENCE</scope>
    <source>
        <strain evidence="2">1262</strain>
    </source>
</reference>
<feature type="compositionally biased region" description="Basic and acidic residues" evidence="1">
    <location>
        <begin position="213"/>
        <end position="225"/>
    </location>
</feature>
<feature type="region of interest" description="Disordered" evidence="1">
    <location>
        <begin position="206"/>
        <end position="299"/>
    </location>
</feature>
<accession>A0A9P5D493</accession>
<evidence type="ECO:0000313" key="2">
    <source>
        <dbReference type="EMBL" id="KAF4122570.1"/>
    </source>
</evidence>
<dbReference type="Proteomes" id="UP000749293">
    <property type="component" value="Unassembled WGS sequence"/>
</dbReference>
<dbReference type="OrthoDB" id="5104964at2759"/>
<feature type="region of interest" description="Disordered" evidence="1">
    <location>
        <begin position="88"/>
        <end position="194"/>
    </location>
</feature>
<sequence>MVAAVITAVITATNLPTNRLPISRHGPSKMKRDLHHGWEPTCVAMAKCDMCSRAGRGVIYKCAQCKLSTCRECCETGQLDGDSRHVLDADSVSWDPPPRTSKRTGLASIPPSPSKVTRRGARKVTTRASRGQQASAAAVAAAASTSAPASTSTSTAQHLSTPPEATDDDDDDDGRDRDGTWEPPPSSNPPRLRIRSGGAAAVHAVVGGGQTPDRNDDTLARRPSHDVSVPPPNRTQISDTGPDHGTRNTFLPGPYPYSLDRRHRYPPGRFSPYTRPPTFRKTLHDSNNHDSDDDQTTRPVIRLPSIRSLFSQPFYDRPHQPSPRHVLASHLASSTYTSYMDSPARSVDMCLRHELLALWARHLVAVSGPAAADEALSLFSEATTEAALRLGLDPLRNGARDWLVEMDALVSQVAKARGTGI</sequence>
<feature type="compositionally biased region" description="Basic residues" evidence="1">
    <location>
        <begin position="116"/>
        <end position="125"/>
    </location>
</feature>
<evidence type="ECO:0000256" key="1">
    <source>
        <dbReference type="SAM" id="MobiDB-lite"/>
    </source>
</evidence>
<dbReference type="RefSeq" id="XP_035321222.1">
    <property type="nucleotide sequence ID" value="XM_035468842.1"/>
</dbReference>
<evidence type="ECO:0000313" key="3">
    <source>
        <dbReference type="Proteomes" id="UP000749293"/>
    </source>
</evidence>
<name>A0A9P5D493_9HYPO</name>